<name>A0A1T4Y273_9MICO</name>
<dbReference type="PANTHER" id="PTHR30204">
    <property type="entry name" value="REDOX-CYCLING DRUG-SENSING TRANSCRIPTIONAL ACTIVATOR SOXR"/>
    <property type="match status" value="1"/>
</dbReference>
<dbReference type="EMBL" id="FUYG01000005">
    <property type="protein sequence ID" value="SKA95866.1"/>
    <property type="molecule type" value="Genomic_DNA"/>
</dbReference>
<evidence type="ECO:0000259" key="6">
    <source>
        <dbReference type="PROSITE" id="PS51352"/>
    </source>
</evidence>
<evidence type="ECO:0000256" key="4">
    <source>
        <dbReference type="ARBA" id="ARBA00023163"/>
    </source>
</evidence>
<dbReference type="Gene3D" id="1.10.1660.10">
    <property type="match status" value="1"/>
</dbReference>
<dbReference type="InterPro" id="IPR000551">
    <property type="entry name" value="MerR-type_HTH_dom"/>
</dbReference>
<sequence length="320" mass="35108">MEQFFRSGQVADEIGVSPKALRGYEQLGLIVPSRDTNGYRLYDRQQVAAAKQVHQLNELGIPLRDMAPFVDCMNSGSIHADACPSSLAEYRRAVERIDRTIETLTRQRDALVGNLAVASRRLMGEMKELDAVNPNLQPLPADLPAPEDDGATDHLVGMRLPSLKLASTDGDQVDLDDLGAGRVLIYVFPMTGSPEQDMPDGWDAIPGARGCSPHNCDVRDHYADLIQAGAGRVFGLSGQPVAYQQALAEALRLPYPLLTDERMLLAAASVLPTFSSGDVTAYRRLALIVRDNVIEHVFYPVFPADRHAEIVLDWLEAHPE</sequence>
<keyword evidence="3" id="KW-0238">DNA-binding</keyword>
<feature type="domain" description="HTH merR-type" evidence="5">
    <location>
        <begin position="8"/>
        <end position="72"/>
    </location>
</feature>
<keyword evidence="4" id="KW-0804">Transcription</keyword>
<dbReference type="InterPro" id="IPR036249">
    <property type="entry name" value="Thioredoxin-like_sf"/>
</dbReference>
<protein>
    <submittedName>
        <fullName evidence="7">Peroxiredoxin</fullName>
    </submittedName>
</protein>
<gene>
    <name evidence="7" type="ORF">SAMN06295879_2106</name>
</gene>
<dbReference type="PANTHER" id="PTHR30204:SF69">
    <property type="entry name" value="MERR-FAMILY TRANSCRIPTIONAL REGULATOR"/>
    <property type="match status" value="1"/>
</dbReference>
<evidence type="ECO:0000259" key="5">
    <source>
        <dbReference type="PROSITE" id="PS50937"/>
    </source>
</evidence>
<keyword evidence="2" id="KW-0805">Transcription regulation</keyword>
<dbReference type="AlphaFoldDB" id="A0A1T4Y273"/>
<dbReference type="GO" id="GO:0003700">
    <property type="term" value="F:DNA-binding transcription factor activity"/>
    <property type="evidence" value="ECO:0007669"/>
    <property type="project" value="InterPro"/>
</dbReference>
<proteinExistence type="predicted"/>
<dbReference type="Pfam" id="PF13411">
    <property type="entry name" value="MerR_1"/>
    <property type="match status" value="1"/>
</dbReference>
<dbReference type="SMART" id="SM00422">
    <property type="entry name" value="HTH_MERR"/>
    <property type="match status" value="1"/>
</dbReference>
<dbReference type="Pfam" id="PF08534">
    <property type="entry name" value="Redoxin"/>
    <property type="match status" value="1"/>
</dbReference>
<evidence type="ECO:0000313" key="7">
    <source>
        <dbReference type="EMBL" id="SKA95866.1"/>
    </source>
</evidence>
<dbReference type="GO" id="GO:0016491">
    <property type="term" value="F:oxidoreductase activity"/>
    <property type="evidence" value="ECO:0007669"/>
    <property type="project" value="InterPro"/>
</dbReference>
<evidence type="ECO:0000313" key="8">
    <source>
        <dbReference type="Proteomes" id="UP000189735"/>
    </source>
</evidence>
<dbReference type="RefSeq" id="WP_078714361.1">
    <property type="nucleotide sequence ID" value="NZ_FUYG01000005.1"/>
</dbReference>
<dbReference type="GO" id="GO:0003677">
    <property type="term" value="F:DNA binding"/>
    <property type="evidence" value="ECO:0007669"/>
    <property type="project" value="UniProtKB-KW"/>
</dbReference>
<evidence type="ECO:0000256" key="3">
    <source>
        <dbReference type="ARBA" id="ARBA00023125"/>
    </source>
</evidence>
<dbReference type="CDD" id="cd03017">
    <property type="entry name" value="PRX_BCP"/>
    <property type="match status" value="1"/>
</dbReference>
<dbReference type="SUPFAM" id="SSF52833">
    <property type="entry name" value="Thioredoxin-like"/>
    <property type="match status" value="1"/>
</dbReference>
<dbReference type="InterPro" id="IPR013740">
    <property type="entry name" value="Redoxin"/>
</dbReference>
<dbReference type="InterPro" id="IPR047057">
    <property type="entry name" value="MerR_fam"/>
</dbReference>
<dbReference type="InterPro" id="IPR009061">
    <property type="entry name" value="DNA-bd_dom_put_sf"/>
</dbReference>
<evidence type="ECO:0000256" key="2">
    <source>
        <dbReference type="ARBA" id="ARBA00023015"/>
    </source>
</evidence>
<dbReference type="Gene3D" id="3.40.30.10">
    <property type="entry name" value="Glutaredoxin"/>
    <property type="match status" value="1"/>
</dbReference>
<dbReference type="PROSITE" id="PS00552">
    <property type="entry name" value="HTH_MERR_1"/>
    <property type="match status" value="1"/>
</dbReference>
<keyword evidence="1" id="KW-0678">Repressor</keyword>
<organism evidence="7 8">
    <name type="scientific">Agreia bicolorata</name>
    <dbReference type="NCBI Taxonomy" id="110935"/>
    <lineage>
        <taxon>Bacteria</taxon>
        <taxon>Bacillati</taxon>
        <taxon>Actinomycetota</taxon>
        <taxon>Actinomycetes</taxon>
        <taxon>Micrococcales</taxon>
        <taxon>Microbacteriaceae</taxon>
        <taxon>Agreia</taxon>
    </lineage>
</organism>
<evidence type="ECO:0000256" key="1">
    <source>
        <dbReference type="ARBA" id="ARBA00022491"/>
    </source>
</evidence>
<dbReference type="InterPro" id="IPR013766">
    <property type="entry name" value="Thioredoxin_domain"/>
</dbReference>
<dbReference type="Proteomes" id="UP000189735">
    <property type="component" value="Unassembled WGS sequence"/>
</dbReference>
<accession>A0A1T4Y273</accession>
<dbReference type="PROSITE" id="PS51352">
    <property type="entry name" value="THIOREDOXIN_2"/>
    <property type="match status" value="1"/>
</dbReference>
<dbReference type="SUPFAM" id="SSF46955">
    <property type="entry name" value="Putative DNA-binding domain"/>
    <property type="match status" value="1"/>
</dbReference>
<dbReference type="PROSITE" id="PS50937">
    <property type="entry name" value="HTH_MERR_2"/>
    <property type="match status" value="1"/>
</dbReference>
<reference evidence="8" key="1">
    <citation type="submission" date="2017-02" db="EMBL/GenBank/DDBJ databases">
        <authorList>
            <person name="Varghese N."/>
            <person name="Submissions S."/>
        </authorList>
    </citation>
    <scope>NUCLEOTIDE SEQUENCE [LARGE SCALE GENOMIC DNA]</scope>
    <source>
        <strain evidence="8">VKM Ac-2052</strain>
    </source>
</reference>
<feature type="domain" description="Thioredoxin" evidence="6">
    <location>
        <begin position="154"/>
        <end position="320"/>
    </location>
</feature>